<protein>
    <recommendedName>
        <fullName evidence="5">JmjC domain-containing protein</fullName>
    </recommendedName>
</protein>
<dbReference type="VEuPathDB" id="FungiDB:MELLADRAFT_108548"/>
<dbReference type="OrthoDB" id="1667110at2759"/>
<dbReference type="eggNOG" id="KOG1356">
    <property type="taxonomic scope" value="Eukaryota"/>
</dbReference>
<dbReference type="SUPFAM" id="SSF51197">
    <property type="entry name" value="Clavaminate synthase-like"/>
    <property type="match status" value="1"/>
</dbReference>
<name>F4RTG2_MELLP</name>
<feature type="compositionally biased region" description="Polar residues" evidence="4">
    <location>
        <begin position="1"/>
        <end position="15"/>
    </location>
</feature>
<dbReference type="GO" id="GO:0031490">
    <property type="term" value="F:chromatin DNA binding"/>
    <property type="evidence" value="ECO:0007669"/>
    <property type="project" value="TreeGrafter"/>
</dbReference>
<organism evidence="7">
    <name type="scientific">Melampsora larici-populina (strain 98AG31 / pathotype 3-4-7)</name>
    <name type="common">Poplar leaf rust fungus</name>
    <dbReference type="NCBI Taxonomy" id="747676"/>
    <lineage>
        <taxon>Eukaryota</taxon>
        <taxon>Fungi</taxon>
        <taxon>Dikarya</taxon>
        <taxon>Basidiomycota</taxon>
        <taxon>Pucciniomycotina</taxon>
        <taxon>Pucciniomycetes</taxon>
        <taxon>Pucciniales</taxon>
        <taxon>Melampsoraceae</taxon>
        <taxon>Melampsora</taxon>
    </lineage>
</organism>
<evidence type="ECO:0000313" key="7">
    <source>
        <dbReference type="Proteomes" id="UP000001072"/>
    </source>
</evidence>
<dbReference type="GO" id="GO:0032454">
    <property type="term" value="F:histone H3K9 demethylase activity"/>
    <property type="evidence" value="ECO:0007669"/>
    <property type="project" value="InterPro"/>
</dbReference>
<dbReference type="RefSeq" id="XP_007412380.1">
    <property type="nucleotide sequence ID" value="XM_007412318.1"/>
</dbReference>
<dbReference type="InParanoid" id="F4RTG2"/>
<dbReference type="PROSITE" id="PS51184">
    <property type="entry name" value="JMJC"/>
    <property type="match status" value="1"/>
</dbReference>
<comment type="subcellular location">
    <subcellularLocation>
        <location evidence="1">Nucleus</location>
    </subcellularLocation>
</comment>
<evidence type="ECO:0000259" key="5">
    <source>
        <dbReference type="PROSITE" id="PS51184"/>
    </source>
</evidence>
<feature type="compositionally biased region" description="Polar residues" evidence="4">
    <location>
        <begin position="300"/>
        <end position="313"/>
    </location>
</feature>
<feature type="compositionally biased region" description="Basic and acidic residues" evidence="4">
    <location>
        <begin position="415"/>
        <end position="426"/>
    </location>
</feature>
<dbReference type="GO" id="GO:0000118">
    <property type="term" value="C:histone deacetylase complex"/>
    <property type="evidence" value="ECO:0007669"/>
    <property type="project" value="TreeGrafter"/>
</dbReference>
<feature type="region of interest" description="Disordered" evidence="4">
    <location>
        <begin position="105"/>
        <end position="158"/>
    </location>
</feature>
<dbReference type="AlphaFoldDB" id="F4RTG2"/>
<dbReference type="Gene3D" id="2.60.120.650">
    <property type="entry name" value="Cupin"/>
    <property type="match status" value="1"/>
</dbReference>
<feature type="region of interest" description="Disordered" evidence="4">
    <location>
        <begin position="579"/>
        <end position="606"/>
    </location>
</feature>
<dbReference type="HOGENOM" id="CLU_265646_0_0_1"/>
<feature type="region of interest" description="Disordered" evidence="4">
    <location>
        <begin position="191"/>
        <end position="563"/>
    </location>
</feature>
<dbReference type="Proteomes" id="UP000001072">
    <property type="component" value="Unassembled WGS sequence"/>
</dbReference>
<dbReference type="PANTHER" id="PTHR12549">
    <property type="entry name" value="JMJC DOMAIN-CONTAINING HISTONE DEMETHYLATION PROTEIN"/>
    <property type="match status" value="1"/>
</dbReference>
<feature type="compositionally biased region" description="Polar residues" evidence="4">
    <location>
        <begin position="276"/>
        <end position="293"/>
    </location>
</feature>
<dbReference type="GO" id="GO:0003712">
    <property type="term" value="F:transcription coregulator activity"/>
    <property type="evidence" value="ECO:0007669"/>
    <property type="project" value="TreeGrafter"/>
</dbReference>
<feature type="compositionally biased region" description="Basic and acidic residues" evidence="4">
    <location>
        <begin position="226"/>
        <end position="251"/>
    </location>
</feature>
<dbReference type="GeneID" id="18923495"/>
<feature type="compositionally biased region" description="Polar residues" evidence="4">
    <location>
        <begin position="333"/>
        <end position="343"/>
    </location>
</feature>
<dbReference type="InterPro" id="IPR045109">
    <property type="entry name" value="LSDs-like"/>
</dbReference>
<dbReference type="PANTHER" id="PTHR12549:SF38">
    <property type="entry name" value="JMJC DOMAIN-CONTAINING HISTONE DEMETHYLASE 2, ISOFORM A"/>
    <property type="match status" value="1"/>
</dbReference>
<keyword evidence="2" id="KW-0479">Metal-binding</keyword>
<keyword evidence="7" id="KW-1185">Reference proteome</keyword>
<gene>
    <name evidence="6" type="ORF">MELLADRAFT_108548</name>
</gene>
<feature type="region of interest" description="Disordered" evidence="4">
    <location>
        <begin position="1"/>
        <end position="28"/>
    </location>
</feature>
<evidence type="ECO:0000256" key="1">
    <source>
        <dbReference type="ARBA" id="ARBA00004123"/>
    </source>
</evidence>
<dbReference type="GO" id="GO:0000785">
    <property type="term" value="C:chromatin"/>
    <property type="evidence" value="ECO:0007669"/>
    <property type="project" value="TreeGrafter"/>
</dbReference>
<dbReference type="KEGG" id="mlr:MELLADRAFT_108548"/>
<evidence type="ECO:0000256" key="2">
    <source>
        <dbReference type="ARBA" id="ARBA00022723"/>
    </source>
</evidence>
<keyword evidence="3" id="KW-0539">Nucleus</keyword>
<feature type="compositionally biased region" description="Polar residues" evidence="4">
    <location>
        <begin position="580"/>
        <end position="604"/>
    </location>
</feature>
<evidence type="ECO:0000256" key="4">
    <source>
        <dbReference type="SAM" id="MobiDB-lite"/>
    </source>
</evidence>
<reference evidence="7" key="1">
    <citation type="journal article" date="2011" name="Proc. Natl. Acad. Sci. U.S.A.">
        <title>Obligate biotrophy features unraveled by the genomic analysis of rust fungi.</title>
        <authorList>
            <person name="Duplessis S."/>
            <person name="Cuomo C.A."/>
            <person name="Lin Y.-C."/>
            <person name="Aerts A."/>
            <person name="Tisserant E."/>
            <person name="Veneault-Fourrey C."/>
            <person name="Joly D.L."/>
            <person name="Hacquard S."/>
            <person name="Amselem J."/>
            <person name="Cantarel B.L."/>
            <person name="Chiu R."/>
            <person name="Coutinho P.M."/>
            <person name="Feau N."/>
            <person name="Field M."/>
            <person name="Frey P."/>
            <person name="Gelhaye E."/>
            <person name="Goldberg J."/>
            <person name="Grabherr M.G."/>
            <person name="Kodira C.D."/>
            <person name="Kohler A."/>
            <person name="Kuees U."/>
            <person name="Lindquist E.A."/>
            <person name="Lucas S.M."/>
            <person name="Mago R."/>
            <person name="Mauceli E."/>
            <person name="Morin E."/>
            <person name="Murat C."/>
            <person name="Pangilinan J.L."/>
            <person name="Park R."/>
            <person name="Pearson M."/>
            <person name="Quesneville H."/>
            <person name="Rouhier N."/>
            <person name="Sakthikumar S."/>
            <person name="Salamov A.A."/>
            <person name="Schmutz J."/>
            <person name="Selles B."/>
            <person name="Shapiro H."/>
            <person name="Tanguay P."/>
            <person name="Tuskan G.A."/>
            <person name="Henrissat B."/>
            <person name="Van de Peer Y."/>
            <person name="Rouze P."/>
            <person name="Ellis J.G."/>
            <person name="Dodds P.N."/>
            <person name="Schein J.E."/>
            <person name="Zhong S."/>
            <person name="Hamelin R.C."/>
            <person name="Grigoriev I.V."/>
            <person name="Szabo L.J."/>
            <person name="Martin F."/>
        </authorList>
    </citation>
    <scope>NUCLEOTIDE SEQUENCE [LARGE SCALE GENOMIC DNA]</scope>
    <source>
        <strain evidence="7">98AG31 / pathotype 3-4-7</strain>
    </source>
</reference>
<evidence type="ECO:0000256" key="3">
    <source>
        <dbReference type="ARBA" id="ARBA00023242"/>
    </source>
</evidence>
<dbReference type="SMART" id="SM00558">
    <property type="entry name" value="JmjC"/>
    <property type="match status" value="1"/>
</dbReference>
<evidence type="ECO:0000313" key="6">
    <source>
        <dbReference type="EMBL" id="EGG04251.1"/>
    </source>
</evidence>
<sequence>MKNIPDSNKASSNLYIPTDEEGNPLLRSPPMGTVFKDLQDLYNYIDPLTVDHGYKLSVLDSRYLPIDSWIEFKCYKGSTRHARSPGDCPFYARADRKLPSDSWTFTIKKPQHNHPRSNTELHYHQPKKTNKSKSQESAPAPDSVIKRPSKPPSLSKKYADHIRRMKNLDHATQTSLLERFEREITLAELAKGATAHSEQEEEAEVEVTKDGAKVEEKMKSSTKSKYGMETKESDSNTPKHEIKLKEQEKSTSKHANPPNHQPRPDKRAEKNPCETPEQTTSVKAQENLRNLKINQDHQSSKPTESSDSTQVKSTESKPCESEVTLSPMLAPSSKISNTITNPTLPFPKLTSPAPIRTEMPTPSPPIGLDLHIKDGSDRPPFSTPPPFEFEEDKFETPNESFPSIPQMHKTTQTELRIEQPQDEKSTRILQIAQVQPPKQKNIEAQLETIQESQKDPNSPASVVKSPSKKRKTRQAPLVTLTQSSARITSGKASQLSLQSDSQGIKPKQCPSAALREARSKKQEELLSENPLTISISGASEDEESFNKQDRLSPSISVTQNSEIQQPIKKKQKLILRLPNPDNTSIDNTNISVPVHSSPSTSLTQPLDMEQQTVKKKRKLILNLPNANNSSIHNANLLVPKLENELMKKSKKNPQIVLLSFDELSDSDGTLLPQFEYQIQSRNCASLPSGLNKYRCSSCVSRKGGFICAFIYIRSWIYEKHTANLVGGPIFESINQTALQTSYRKAEFMIFNELSSHMNELINLRRTVGKALKPVLQRELIEFQKSQSVIFIGRRIDVSTQCDYCATTLIGVAWMCERCGKEACVMCFDIFQTLSNEHGKEKDNQNSAAGHNFHSSWIKRTGRCVKAFGSQHDTSSYFKVSHLAREEILKYLEEIDEVFRQDSINTTPPPSPFPIDDFLHHPPDSESDPYYKVDVNTLESNHMMFDQIWSSGVPLVVTGVQDRMQLPWDPEYLSTTYGEEQCSMLDSNSPHGDTIKTNVGDFFERFKGSNFRDAKAWKLRDWPPEIDMNLKFRELFEDFQKAVPMGESTRRDGLKNLTAHFPMNANIPDIGPKMYIAMQTSDQSGSSGSTGLHMDMSDAVNIQTYARCNQEGIKGCSLWHLYHANDAEKVRKFLYEHHAQQLGISVEEVKSGYDDPIHVTRTYIDVEKREKLRKEYGVKGYEIRQKPGEAVFIPAYTAHQVCNLANCIKVAADFVSPISIEKCMKLKEEFREQLREQPKPWKGDVLQMEQMLL</sequence>
<dbReference type="GO" id="GO:0006357">
    <property type="term" value="P:regulation of transcription by RNA polymerase II"/>
    <property type="evidence" value="ECO:0007669"/>
    <property type="project" value="TreeGrafter"/>
</dbReference>
<feature type="compositionally biased region" description="Polar residues" evidence="4">
    <location>
        <begin position="551"/>
        <end position="562"/>
    </location>
</feature>
<feature type="compositionally biased region" description="Polar residues" evidence="4">
    <location>
        <begin position="479"/>
        <end position="502"/>
    </location>
</feature>
<dbReference type="GO" id="GO:0046872">
    <property type="term" value="F:metal ion binding"/>
    <property type="evidence" value="ECO:0007669"/>
    <property type="project" value="UniProtKB-KW"/>
</dbReference>
<dbReference type="Pfam" id="PF02373">
    <property type="entry name" value="JmjC"/>
    <property type="match status" value="1"/>
</dbReference>
<accession>F4RTG2</accession>
<feature type="domain" description="JmjC" evidence="5">
    <location>
        <begin position="1049"/>
        <end position="1230"/>
    </location>
</feature>
<dbReference type="InterPro" id="IPR003347">
    <property type="entry name" value="JmjC_dom"/>
</dbReference>
<feature type="compositionally biased region" description="Basic and acidic residues" evidence="4">
    <location>
        <begin position="515"/>
        <end position="524"/>
    </location>
</feature>
<feature type="compositionally biased region" description="Basic and acidic residues" evidence="4">
    <location>
        <begin position="262"/>
        <end position="272"/>
    </location>
</feature>
<feature type="compositionally biased region" description="Basic and acidic residues" evidence="4">
    <location>
        <begin position="206"/>
        <end position="219"/>
    </location>
</feature>
<dbReference type="EMBL" id="GL883119">
    <property type="protein sequence ID" value="EGG04251.1"/>
    <property type="molecule type" value="Genomic_DNA"/>
</dbReference>
<proteinExistence type="predicted"/>
<feature type="compositionally biased region" description="Polar residues" evidence="4">
    <location>
        <begin position="398"/>
        <end position="414"/>
    </location>
</feature>